<reference evidence="1 2" key="1">
    <citation type="submission" date="2013-10" db="EMBL/GenBank/DDBJ databases">
        <title>Antibiotic resistance diversity of beta-lactamase producers in the General Hospital Vienna.</title>
        <authorList>
            <person name="Barisic I."/>
            <person name="Mitteregger D."/>
            <person name="Hirschl A.M."/>
            <person name="Noehammer C."/>
            <person name="Wiesinger-Mayr H."/>
        </authorList>
    </citation>
    <scope>NUCLEOTIDE SEQUENCE [LARGE SCALE GENOMIC DNA]</scope>
    <source>
        <strain evidence="1 2">ISC11</strain>
    </source>
</reference>
<dbReference type="EMBL" id="CBWP010000003">
    <property type="protein sequence ID" value="CDL36018.1"/>
    <property type="molecule type" value="Genomic_DNA"/>
</dbReference>
<comment type="caution">
    <text evidence="1">The sequence shown here is derived from an EMBL/GenBank/DDBJ whole genome shotgun (WGS) entry which is preliminary data.</text>
</comment>
<evidence type="ECO:0000313" key="1">
    <source>
        <dbReference type="EMBL" id="CDL36018.1"/>
    </source>
</evidence>
<protein>
    <submittedName>
        <fullName evidence="1">Uncharacterized protein</fullName>
    </submittedName>
</protein>
<dbReference type="AlphaFoldDB" id="A0A7G2IH99"/>
<organism evidence="1 2">
    <name type="scientific">Citrobacter freundii</name>
    <dbReference type="NCBI Taxonomy" id="546"/>
    <lineage>
        <taxon>Bacteria</taxon>
        <taxon>Pseudomonadati</taxon>
        <taxon>Pseudomonadota</taxon>
        <taxon>Gammaproteobacteria</taxon>
        <taxon>Enterobacterales</taxon>
        <taxon>Enterobacteriaceae</taxon>
        <taxon>Citrobacter</taxon>
        <taxon>Citrobacter freundii complex</taxon>
    </lineage>
</organism>
<proteinExistence type="predicted"/>
<accession>A0A7G2IH99</accession>
<dbReference type="Proteomes" id="UP000019194">
    <property type="component" value="Unassembled WGS sequence"/>
</dbReference>
<sequence>MEQLPSQQQSSAFCGAGAGLKEENCGAFLPLASGVDMASSG</sequence>
<evidence type="ECO:0000313" key="2">
    <source>
        <dbReference type="Proteomes" id="UP000019194"/>
    </source>
</evidence>
<name>A0A7G2IH99_CITFR</name>